<dbReference type="CDD" id="cd04476">
    <property type="entry name" value="RPA1_DBD_C"/>
    <property type="match status" value="1"/>
</dbReference>
<dbReference type="InterPro" id="IPR013955">
    <property type="entry name" value="Rep_factor-A_C"/>
</dbReference>
<keyword evidence="9" id="KW-1185">Reference proteome</keyword>
<evidence type="ECO:0000313" key="8">
    <source>
        <dbReference type="EMBL" id="KAG7579201.1"/>
    </source>
</evidence>
<proteinExistence type="predicted"/>
<keyword evidence="1" id="KW-0479">Metal-binding</keyword>
<evidence type="ECO:0000259" key="7">
    <source>
        <dbReference type="Pfam" id="PF21530"/>
    </source>
</evidence>
<reference evidence="8 9" key="1">
    <citation type="submission" date="2020-12" db="EMBL/GenBank/DDBJ databases">
        <title>Concerted genomic and epigenomic changes stabilize Arabidopsis allopolyploids.</title>
        <authorList>
            <person name="Chen Z."/>
        </authorList>
    </citation>
    <scope>NUCLEOTIDE SEQUENCE [LARGE SCALE GENOMIC DNA]</scope>
    <source>
        <strain evidence="8">Allo738</strain>
        <tissue evidence="8">Leaf</tissue>
    </source>
</reference>
<dbReference type="GO" id="GO:0046872">
    <property type="term" value="F:metal ion binding"/>
    <property type="evidence" value="ECO:0007669"/>
    <property type="project" value="UniProtKB-KW"/>
</dbReference>
<protein>
    <submittedName>
        <fullName evidence="8">Replication factor A C-terminal</fullName>
    </submittedName>
</protein>
<feature type="domain" description="DNA helicase Pif1-like 2B" evidence="7">
    <location>
        <begin position="516"/>
        <end position="562"/>
    </location>
</feature>
<organism evidence="8 9">
    <name type="scientific">Arabidopsis thaliana x Arabidopsis arenosa</name>
    <dbReference type="NCBI Taxonomy" id="1240361"/>
    <lineage>
        <taxon>Eukaryota</taxon>
        <taxon>Viridiplantae</taxon>
        <taxon>Streptophyta</taxon>
        <taxon>Embryophyta</taxon>
        <taxon>Tracheophyta</taxon>
        <taxon>Spermatophyta</taxon>
        <taxon>Magnoliopsida</taxon>
        <taxon>eudicotyledons</taxon>
        <taxon>Gunneridae</taxon>
        <taxon>Pentapetalae</taxon>
        <taxon>rosids</taxon>
        <taxon>malvids</taxon>
        <taxon>Brassicales</taxon>
        <taxon>Brassicaceae</taxon>
        <taxon>Camelineae</taxon>
        <taxon>Arabidopsis</taxon>
    </lineage>
</organism>
<dbReference type="PANTHER" id="PTHR23274">
    <property type="entry name" value="DNA HELICASE-RELATED"/>
    <property type="match status" value="1"/>
</dbReference>
<evidence type="ECO:0000256" key="2">
    <source>
        <dbReference type="ARBA" id="ARBA00022833"/>
    </source>
</evidence>
<gene>
    <name evidence="8" type="ORF">ISN45_Aa03g033620</name>
</gene>
<dbReference type="InterPro" id="IPR047192">
    <property type="entry name" value="Euk_RPA1_DBD_C"/>
</dbReference>
<dbReference type="Pfam" id="PF08646">
    <property type="entry name" value="Rep_fac-A_C"/>
    <property type="match status" value="1"/>
</dbReference>
<comment type="caution">
    <text evidence="8">The sequence shown here is derived from an EMBL/GenBank/DDBJ whole genome shotgun (WGS) entry which is preliminary data.</text>
</comment>
<dbReference type="InterPro" id="IPR003871">
    <property type="entry name" value="RFA1B/D_OB_1st"/>
</dbReference>
<dbReference type="InterPro" id="IPR031657">
    <property type="entry name" value="REPA_OB_2"/>
</dbReference>
<dbReference type="GO" id="GO:0006260">
    <property type="term" value="P:DNA replication"/>
    <property type="evidence" value="ECO:0007669"/>
    <property type="project" value="TreeGrafter"/>
</dbReference>
<evidence type="ECO:0000259" key="6">
    <source>
        <dbReference type="Pfam" id="PF16900"/>
    </source>
</evidence>
<dbReference type="CDD" id="cd04481">
    <property type="entry name" value="RPA1_DBD_B_like"/>
    <property type="match status" value="1"/>
</dbReference>
<accession>A0A8T2AY28</accession>
<dbReference type="GO" id="GO:0005657">
    <property type="term" value="C:replication fork"/>
    <property type="evidence" value="ECO:0007669"/>
    <property type="project" value="TreeGrafter"/>
</dbReference>
<dbReference type="GO" id="GO:0003677">
    <property type="term" value="F:DNA binding"/>
    <property type="evidence" value="ECO:0007669"/>
    <property type="project" value="UniProtKB-KW"/>
</dbReference>
<dbReference type="EMBL" id="JAEFBK010000008">
    <property type="protein sequence ID" value="KAG7579201.1"/>
    <property type="molecule type" value="Genomic_DNA"/>
</dbReference>
<dbReference type="InterPro" id="IPR049163">
    <property type="entry name" value="Pif1-like_2B_dom"/>
</dbReference>
<keyword evidence="2" id="KW-0862">Zinc</keyword>
<evidence type="ECO:0000256" key="3">
    <source>
        <dbReference type="ARBA" id="ARBA00023125"/>
    </source>
</evidence>
<dbReference type="Pfam" id="PF02721">
    <property type="entry name" value="DUF223"/>
    <property type="match status" value="1"/>
</dbReference>
<evidence type="ECO:0000313" key="9">
    <source>
        <dbReference type="Proteomes" id="UP000694240"/>
    </source>
</evidence>
<evidence type="ECO:0000259" key="4">
    <source>
        <dbReference type="Pfam" id="PF02721"/>
    </source>
</evidence>
<dbReference type="PANTHER" id="PTHR23274:SF48">
    <property type="entry name" value="ATP-DEPENDENT DNA HELICASE"/>
    <property type="match status" value="1"/>
</dbReference>
<dbReference type="Pfam" id="PF16900">
    <property type="entry name" value="REPA_OB_2"/>
    <property type="match status" value="1"/>
</dbReference>
<name>A0A8T2AY28_9BRAS</name>
<sequence length="650" mass="73586">MAANQGITTLADVRPFKTNWKIQVKIVHSWTQYMQFTGETTEMILADQAGTLIHATVKKQQVNKLQRYIQTGEWRIVEHFTVAKSTGKYRATKHGFKITLMNTTLISRIPSISEEIYLDLANFPDILNEAGLNENILIDVLGQVVSCGEMKTFDVNNKATKRLECELRDTNDERLPCTLWGRFAESLMNHCENAGNERVILLIRLAKINSFKGARSISNCFEMSLLEINPTYHVVQEFVANLPPDVFPLTIQEDLPKEGKLVKKKEYYNRFPRKTISELFEATEVGKYNILCTIMNVDTDYAWYFFCCLKCSKTAYKIPKVENEIVKKGKKPMFWCPTCKEDTPKVVPRYLLNIAVMDNTGDTKCKVFDKNAQELIGVSAEDLLEGNWEEDLSPIEAKDIKEFSEWILAVGDGKIAQPNDGEVMIEIPDEFLITDTDNPIEAISKEVYGDPKLLKEKNDPKFFQQRAILCPTNEDVGMINEYMLDKLEGDERIYLSSDSVDPSDKGGMNDPVLTPEFINSIKVSGLPNHSIRLKVGCPVMLLRNIDPRGGLMNGTRLQITQMDDKILEAVIITGDRVGDKVFIPRILLTPSDTKLPFKMRRRQLPLAVAFAMTINKSQGQSLSDVGLYLPRPCFSHGQLYVAISRGTTGF</sequence>
<dbReference type="CDD" id="cd04480">
    <property type="entry name" value="RPA1_DBD_A_like"/>
    <property type="match status" value="1"/>
</dbReference>
<evidence type="ECO:0000259" key="5">
    <source>
        <dbReference type="Pfam" id="PF08646"/>
    </source>
</evidence>
<feature type="domain" description="Replication protein A OB" evidence="6">
    <location>
        <begin position="133"/>
        <end position="220"/>
    </location>
</feature>
<dbReference type="AlphaFoldDB" id="A0A8T2AY28"/>
<keyword evidence="3" id="KW-0238">DNA-binding</keyword>
<feature type="domain" description="Replication protein A 70 kDa DNA-binding subunit B/D first OB fold" evidence="4">
    <location>
        <begin position="8"/>
        <end position="107"/>
    </location>
</feature>
<evidence type="ECO:0000256" key="1">
    <source>
        <dbReference type="ARBA" id="ARBA00022723"/>
    </source>
</evidence>
<feature type="domain" description="Replication factor A C-terminal" evidence="5">
    <location>
        <begin position="289"/>
        <end position="388"/>
    </location>
</feature>
<dbReference type="Proteomes" id="UP000694240">
    <property type="component" value="Chromosome 8"/>
</dbReference>
<dbReference type="CDD" id="cd18809">
    <property type="entry name" value="SF1_C_RecD"/>
    <property type="match status" value="1"/>
</dbReference>
<dbReference type="Pfam" id="PF21530">
    <property type="entry name" value="Pif1_2B_dom"/>
    <property type="match status" value="1"/>
</dbReference>